<dbReference type="AlphaFoldDB" id="A0A0S4U7A5"/>
<gene>
    <name evidence="1" type="ORF">PSS4_v1_440031</name>
</gene>
<keyword evidence="1" id="KW-0418">Kinase</keyword>
<evidence type="ECO:0000313" key="1">
    <source>
        <dbReference type="EMBL" id="CUV18058.1"/>
    </source>
</evidence>
<sequence length="60" mass="6536">MNLPVNTAGSIEPHARITLRTSHDTRPVRLEIEATGAGIGLTHLGLNSKNEQVLRYPAFT</sequence>
<name>A0A0S4U7A5_RALSL</name>
<reference evidence="1" key="1">
    <citation type="submission" date="2015-10" db="EMBL/GenBank/DDBJ databases">
        <authorList>
            <person name="Gilbert D.G."/>
        </authorList>
    </citation>
    <scope>NUCLEOTIDE SEQUENCE</scope>
    <source>
        <strain evidence="1">Phyl III-seqv23</strain>
    </source>
</reference>
<proteinExistence type="predicted"/>
<protein>
    <submittedName>
        <fullName evidence="1">Sensor signal transduction histidine kinase</fullName>
    </submittedName>
</protein>
<dbReference type="EMBL" id="LN899821">
    <property type="protein sequence ID" value="CUV18058.1"/>
    <property type="molecule type" value="Genomic_DNA"/>
</dbReference>
<organism evidence="1">
    <name type="scientific">Ralstonia solanacearum</name>
    <name type="common">Pseudomonas solanacearum</name>
    <dbReference type="NCBI Taxonomy" id="305"/>
    <lineage>
        <taxon>Bacteria</taxon>
        <taxon>Pseudomonadati</taxon>
        <taxon>Pseudomonadota</taxon>
        <taxon>Betaproteobacteria</taxon>
        <taxon>Burkholderiales</taxon>
        <taxon>Burkholderiaceae</taxon>
        <taxon>Ralstonia</taxon>
        <taxon>Ralstonia solanacearum species complex</taxon>
    </lineage>
</organism>
<keyword evidence="1" id="KW-0808">Transferase</keyword>
<dbReference type="GO" id="GO:0016301">
    <property type="term" value="F:kinase activity"/>
    <property type="evidence" value="ECO:0007669"/>
    <property type="project" value="UniProtKB-KW"/>
</dbReference>
<accession>A0A0S4U7A5</accession>